<proteinExistence type="inferred from homology"/>
<dbReference type="PROSITE" id="PS00444">
    <property type="entry name" value="POLYPRENYL_SYNTHASE_2"/>
    <property type="match status" value="1"/>
</dbReference>
<name>A0A5C4RZR7_PROVB</name>
<evidence type="ECO:0000256" key="6">
    <source>
        <dbReference type="RuleBase" id="RU004466"/>
    </source>
</evidence>
<keyword evidence="4" id="KW-0479">Metal-binding</keyword>
<dbReference type="PANTHER" id="PTHR12001:SF85">
    <property type="entry name" value="SHORT CHAIN ISOPRENYL DIPHOSPHATE SYNTHASE"/>
    <property type="match status" value="1"/>
</dbReference>
<organism evidence="7 8">
    <name type="scientific">Prosthecochloris vibrioformis</name>
    <name type="common">Chlorobium vibrioforme</name>
    <dbReference type="NCBI Taxonomy" id="1098"/>
    <lineage>
        <taxon>Bacteria</taxon>
        <taxon>Pseudomonadati</taxon>
        <taxon>Chlorobiota</taxon>
        <taxon>Chlorobiia</taxon>
        <taxon>Chlorobiales</taxon>
        <taxon>Chlorobiaceae</taxon>
        <taxon>Prosthecochloris</taxon>
    </lineage>
</organism>
<comment type="similarity">
    <text evidence="2 6">Belongs to the FPP/GGPP synthase family.</text>
</comment>
<evidence type="ECO:0000256" key="5">
    <source>
        <dbReference type="ARBA" id="ARBA00022842"/>
    </source>
</evidence>
<dbReference type="Pfam" id="PF00348">
    <property type="entry name" value="polyprenyl_synt"/>
    <property type="match status" value="1"/>
</dbReference>
<dbReference type="GO" id="GO:0004659">
    <property type="term" value="F:prenyltransferase activity"/>
    <property type="evidence" value="ECO:0007669"/>
    <property type="project" value="InterPro"/>
</dbReference>
<dbReference type="InterPro" id="IPR033749">
    <property type="entry name" value="Polyprenyl_synt_CS"/>
</dbReference>
<dbReference type="SFLD" id="SFLDS00005">
    <property type="entry name" value="Isoprenoid_Synthase_Type_I"/>
    <property type="match status" value="1"/>
</dbReference>
<keyword evidence="8" id="KW-1185">Reference proteome</keyword>
<keyword evidence="5" id="KW-0460">Magnesium</keyword>
<keyword evidence="3 6" id="KW-0808">Transferase</keyword>
<dbReference type="GO" id="GO:0046872">
    <property type="term" value="F:metal ion binding"/>
    <property type="evidence" value="ECO:0007669"/>
    <property type="project" value="UniProtKB-KW"/>
</dbReference>
<protein>
    <submittedName>
        <fullName evidence="7">Polyprenyl synthetase family protein</fullName>
    </submittedName>
</protein>
<dbReference type="Gene3D" id="1.10.600.10">
    <property type="entry name" value="Farnesyl Diphosphate Synthase"/>
    <property type="match status" value="1"/>
</dbReference>
<dbReference type="SUPFAM" id="SSF48576">
    <property type="entry name" value="Terpenoid synthases"/>
    <property type="match status" value="1"/>
</dbReference>
<evidence type="ECO:0000313" key="7">
    <source>
        <dbReference type="EMBL" id="TNJ36630.1"/>
    </source>
</evidence>
<dbReference type="Proteomes" id="UP000309544">
    <property type="component" value="Unassembled WGS sequence"/>
</dbReference>
<evidence type="ECO:0000256" key="4">
    <source>
        <dbReference type="ARBA" id="ARBA00022723"/>
    </source>
</evidence>
<accession>A0A5C4RZR7</accession>
<gene>
    <name evidence="7" type="ORF">FGF68_06060</name>
</gene>
<comment type="caution">
    <text evidence="7">The sequence shown here is derived from an EMBL/GenBank/DDBJ whole genome shotgun (WGS) entry which is preliminary data.</text>
</comment>
<dbReference type="GO" id="GO:0008299">
    <property type="term" value="P:isoprenoid biosynthetic process"/>
    <property type="evidence" value="ECO:0007669"/>
    <property type="project" value="InterPro"/>
</dbReference>
<sequence>MHSSATTISLTQEQVEQKYTAYYTRIQDTLAGCFTKSSPESIYAPARYILEGKGKRIRPVLTMMAAEAISGTPDNAVNTAAGIEILHNFTLMHDDIMDAADLRHGRPTVHLVWDENAAILSGDMMIAYAYEMALKTDTPRITEIIRILNDANITVCEGQALDMELEKRTDATIADYLDMISKKTGRLISAALEAGGVVGNATPEQLNALLTFGEKIGRAFQVQDDYLDIMAENGKSGKIPGGDVINGKKTYLLLRSLELTTGDEHNLLQSIIDNNGIDASRVPEIRTIFAQCGVLEEAKKLINTDTEEALQAIDQLPNKEGRDALKGIALKLMQRDF</sequence>
<dbReference type="SFLD" id="SFLDG01017">
    <property type="entry name" value="Polyprenyl_Transferase_Like"/>
    <property type="match status" value="1"/>
</dbReference>
<evidence type="ECO:0000256" key="2">
    <source>
        <dbReference type="ARBA" id="ARBA00006706"/>
    </source>
</evidence>
<evidence type="ECO:0000313" key="8">
    <source>
        <dbReference type="Proteomes" id="UP000309544"/>
    </source>
</evidence>
<evidence type="ECO:0000256" key="3">
    <source>
        <dbReference type="ARBA" id="ARBA00022679"/>
    </source>
</evidence>
<dbReference type="CDD" id="cd00685">
    <property type="entry name" value="Trans_IPPS_HT"/>
    <property type="match status" value="1"/>
</dbReference>
<evidence type="ECO:0000256" key="1">
    <source>
        <dbReference type="ARBA" id="ARBA00001946"/>
    </source>
</evidence>
<dbReference type="EMBL" id="VDCI01000004">
    <property type="protein sequence ID" value="TNJ36630.1"/>
    <property type="molecule type" value="Genomic_DNA"/>
</dbReference>
<dbReference type="PANTHER" id="PTHR12001">
    <property type="entry name" value="GERANYLGERANYL PYROPHOSPHATE SYNTHASE"/>
    <property type="match status" value="1"/>
</dbReference>
<dbReference type="InterPro" id="IPR000092">
    <property type="entry name" value="Polyprenyl_synt"/>
</dbReference>
<reference evidence="7 8" key="1">
    <citation type="submission" date="2019-05" db="EMBL/GenBank/DDBJ databases">
        <title>Draft Whole-Genome sequence of the green sulfur bacterium Prosthecochloris vibrioformis DSM 260.</title>
        <authorList>
            <person name="Meyer T.E."/>
            <person name="Kyndt J.A."/>
        </authorList>
    </citation>
    <scope>NUCLEOTIDE SEQUENCE [LARGE SCALE GENOMIC DNA]</scope>
    <source>
        <strain evidence="7 8">DSM 260</strain>
    </source>
</reference>
<dbReference type="InterPro" id="IPR008949">
    <property type="entry name" value="Isoprenoid_synthase_dom_sf"/>
</dbReference>
<dbReference type="AlphaFoldDB" id="A0A5C4RZR7"/>
<dbReference type="RefSeq" id="WP_068866257.1">
    <property type="nucleotide sequence ID" value="NZ_VDCI01000004.1"/>
</dbReference>
<comment type="cofactor">
    <cofactor evidence="1">
        <name>Mg(2+)</name>
        <dbReference type="ChEBI" id="CHEBI:18420"/>
    </cofactor>
</comment>